<feature type="region of interest" description="Disordered" evidence="2">
    <location>
        <begin position="331"/>
        <end position="479"/>
    </location>
</feature>
<feature type="compositionally biased region" description="Basic and acidic residues" evidence="2">
    <location>
        <begin position="1"/>
        <end position="22"/>
    </location>
</feature>
<comment type="caution">
    <text evidence="3">The sequence shown here is derived from an EMBL/GenBank/DDBJ whole genome shotgun (WGS) entry which is preliminary data.</text>
</comment>
<protein>
    <submittedName>
        <fullName evidence="3">Uncharacterized protein</fullName>
    </submittedName>
</protein>
<sequence length="479" mass="54357">MEVKESKVEMDDSINKEVEALPKEMPCTSNYEDHSFHNNVEDLTDDRLCGGGDADADADASVKKEVEDLVDDEVDILGCNGDNEIQVAECDDGTDGYSSSFDGTVSEHESDETALNDQEVDSMVCNGTSPPLWVRKRKLTEHWRRSVQPITWRCKWIELKIKEIQNQAQMYDKEVEEFCQAKKLELENVKSEELGIKALPPLPCYTQKTRLRKRKKRKRVEETADVQSYASNHNLFSYYDCRKSLADIALNDNSRNLDKRNKSAKDESAFSEELPPLEFREGDAYLEQILLKIEAAKSEARNLKNRVDKVLSENPIMFSLANTVNLRGAAGVSTSSEQKKPLLAIKNEDEKSIISEEKPVKSASVSPHHDTPEDDETTDILLSEILASKRREGKAIVPDKNLQKTEQTSVEEGPSRPVRKRTPRNRGVMTKEETSPKRRRVSREKPKSNAVMASRFKPSNRKRKRGKRRAGSSGVRRRS</sequence>
<keyword evidence="4" id="KW-1185">Reference proteome</keyword>
<name>A0A8T1Y0U1_9BRAS</name>
<feature type="compositionally biased region" description="Basic and acidic residues" evidence="2">
    <location>
        <begin position="346"/>
        <end position="360"/>
    </location>
</feature>
<gene>
    <name evidence="3" type="ORF">ISN45_Aa07g002950</name>
</gene>
<feature type="region of interest" description="Disordered" evidence="2">
    <location>
        <begin position="1"/>
        <end position="25"/>
    </location>
</feature>
<reference evidence="3 4" key="1">
    <citation type="submission" date="2020-12" db="EMBL/GenBank/DDBJ databases">
        <title>Concerted genomic and epigenomic changes stabilize Arabidopsis allopolyploids.</title>
        <authorList>
            <person name="Chen Z."/>
        </authorList>
    </citation>
    <scope>NUCLEOTIDE SEQUENCE [LARGE SCALE GENOMIC DNA]</scope>
    <source>
        <strain evidence="3">Allo738</strain>
        <tissue evidence="3">Leaf</tissue>
    </source>
</reference>
<dbReference type="InterPro" id="IPR038745">
    <property type="entry name" value="AT4G37440-like"/>
</dbReference>
<dbReference type="CDD" id="cd11650">
    <property type="entry name" value="AT4G37440_like"/>
    <property type="match status" value="1"/>
</dbReference>
<keyword evidence="1" id="KW-0175">Coiled coil</keyword>
<evidence type="ECO:0000256" key="2">
    <source>
        <dbReference type="SAM" id="MobiDB-lite"/>
    </source>
</evidence>
<proteinExistence type="predicted"/>
<dbReference type="EMBL" id="JAEFBK010000012">
    <property type="protein sequence ID" value="KAG7540031.1"/>
    <property type="molecule type" value="Genomic_DNA"/>
</dbReference>
<feature type="coiled-coil region" evidence="1">
    <location>
        <begin position="286"/>
        <end position="313"/>
    </location>
</feature>
<dbReference type="Proteomes" id="UP000694240">
    <property type="component" value="Chromosome 12"/>
</dbReference>
<feature type="compositionally biased region" description="Basic residues" evidence="2">
    <location>
        <begin position="458"/>
        <end position="479"/>
    </location>
</feature>
<accession>A0A8T1Y0U1</accession>
<organism evidence="3 4">
    <name type="scientific">Arabidopsis thaliana x Arabidopsis arenosa</name>
    <dbReference type="NCBI Taxonomy" id="1240361"/>
    <lineage>
        <taxon>Eukaryota</taxon>
        <taxon>Viridiplantae</taxon>
        <taxon>Streptophyta</taxon>
        <taxon>Embryophyta</taxon>
        <taxon>Tracheophyta</taxon>
        <taxon>Spermatophyta</taxon>
        <taxon>Magnoliopsida</taxon>
        <taxon>eudicotyledons</taxon>
        <taxon>Gunneridae</taxon>
        <taxon>Pentapetalae</taxon>
        <taxon>rosids</taxon>
        <taxon>malvids</taxon>
        <taxon>Brassicales</taxon>
        <taxon>Brassicaceae</taxon>
        <taxon>Camelineae</taxon>
        <taxon>Arabidopsis</taxon>
    </lineage>
</organism>
<dbReference type="PANTHER" id="PTHR34057">
    <property type="entry name" value="ELONGATION FACTOR"/>
    <property type="match status" value="1"/>
</dbReference>
<evidence type="ECO:0000313" key="4">
    <source>
        <dbReference type="Proteomes" id="UP000694240"/>
    </source>
</evidence>
<evidence type="ECO:0000256" key="1">
    <source>
        <dbReference type="SAM" id="Coils"/>
    </source>
</evidence>
<dbReference type="PANTHER" id="PTHR34057:SF10">
    <property type="entry name" value="TRANSPOSASE, PTTA_EN_SPM, PLANT"/>
    <property type="match status" value="1"/>
</dbReference>
<dbReference type="AlphaFoldDB" id="A0A8T1Y0U1"/>
<evidence type="ECO:0000313" key="3">
    <source>
        <dbReference type="EMBL" id="KAG7540031.1"/>
    </source>
</evidence>